<protein>
    <recommendedName>
        <fullName evidence="3">Transcriptional regulator, AbiEi antitoxin, Type IV TA system</fullName>
    </recommendedName>
</protein>
<proteinExistence type="predicted"/>
<gene>
    <name evidence="1" type="ORF">CYJ26_07505</name>
</gene>
<evidence type="ECO:0008006" key="3">
    <source>
        <dbReference type="Google" id="ProtNLM"/>
    </source>
</evidence>
<dbReference type="RefSeq" id="WP_101638224.1">
    <property type="nucleotide sequence ID" value="NZ_CP136961.1"/>
</dbReference>
<evidence type="ECO:0000313" key="2">
    <source>
        <dbReference type="Proteomes" id="UP000234778"/>
    </source>
</evidence>
<comment type="caution">
    <text evidence="1">The sequence shown here is derived from an EMBL/GenBank/DDBJ whole genome shotgun (WGS) entry which is preliminary data.</text>
</comment>
<organism evidence="1 2">
    <name type="scientific">Actinomyces urogenitalis</name>
    <dbReference type="NCBI Taxonomy" id="103621"/>
    <lineage>
        <taxon>Bacteria</taxon>
        <taxon>Bacillati</taxon>
        <taxon>Actinomycetota</taxon>
        <taxon>Actinomycetes</taxon>
        <taxon>Actinomycetales</taxon>
        <taxon>Actinomycetaceae</taxon>
        <taxon>Actinomyces</taxon>
    </lineage>
</organism>
<dbReference type="AlphaFoldDB" id="A0A2I1KS25"/>
<accession>A0A2I1KS25</accession>
<evidence type="ECO:0000313" key="1">
    <source>
        <dbReference type="EMBL" id="PKY98433.1"/>
    </source>
</evidence>
<name>A0A2I1KS25_9ACTO</name>
<dbReference type="EMBL" id="PKHA01000007">
    <property type="protein sequence ID" value="PKY98433.1"/>
    <property type="molecule type" value="Genomic_DNA"/>
</dbReference>
<dbReference type="Proteomes" id="UP000234778">
    <property type="component" value="Unassembled WGS sequence"/>
</dbReference>
<reference evidence="1 2" key="1">
    <citation type="submission" date="2017-12" db="EMBL/GenBank/DDBJ databases">
        <title>Phylogenetic diversity of female urinary microbiome.</title>
        <authorList>
            <person name="Thomas-White K."/>
            <person name="Wolfe A.J."/>
        </authorList>
    </citation>
    <scope>NUCLEOTIDE SEQUENCE [LARGE SCALE GENOMIC DNA]</scope>
    <source>
        <strain evidence="1 2">UMB0319</strain>
    </source>
</reference>
<sequence length="311" mass="34554">MVDAPIEITLTRDLLDRGLSRYALARATREDSADLIRLCPGAYVRAADFRELHASQQHLVRVCALNLVDRVRPGAVLARESAAVIHGIPLIGALPEQVQLVRVGRAGGRRTTATRTLPGPADYEVVETEGISISSVAQTLVDLGRRRSLASNLASLDHVLRQGWVTKESLMELVDRHPGTRGNASMRRWIELADPQSESPGESLSRAVMIENHLPMPKLQRKVLDARGTFLGRVDFIWPELGVIGEFDGKVKYGRELTSGRIEDVIERERRREIAIEQATGMRLVRWMWSDVWGSQCMVQMLADAGVCATH</sequence>
<dbReference type="GeneID" id="81708774"/>